<feature type="domain" description="Glutamate/phenylalanine/leucine/valine/L-tryptophan dehydrogenase C-terminal" evidence="5">
    <location>
        <begin position="160"/>
        <end position="364"/>
    </location>
</feature>
<accession>A0ABT4MWT7</accession>
<dbReference type="InterPro" id="IPR006097">
    <property type="entry name" value="Glu/Leu/Phe/Val/Trp_DH_dimer"/>
</dbReference>
<keyword evidence="3" id="KW-0520">NAD</keyword>
<dbReference type="CDD" id="cd01075">
    <property type="entry name" value="NAD_bind_Leu_Phe_Val_DH"/>
    <property type="match status" value="1"/>
</dbReference>
<name>A0ABT4MWT7_GORRU</name>
<dbReference type="PRINTS" id="PR00082">
    <property type="entry name" value="GLFDHDRGNASE"/>
</dbReference>
<dbReference type="PROSITE" id="PS00074">
    <property type="entry name" value="GLFV_DEHYDROGENASE"/>
    <property type="match status" value="1"/>
</dbReference>
<dbReference type="Gene3D" id="3.40.50.720">
    <property type="entry name" value="NAD(P)-binding Rossmann-like Domain"/>
    <property type="match status" value="1"/>
</dbReference>
<dbReference type="SUPFAM" id="SSF53223">
    <property type="entry name" value="Aminoacid dehydrogenase-like, N-terminal domain"/>
    <property type="match status" value="1"/>
</dbReference>
<protein>
    <submittedName>
        <fullName evidence="6">Valine dehydrogenase</fullName>
    </submittedName>
</protein>
<comment type="similarity">
    <text evidence="1 4">Belongs to the Glu/Leu/Phe/Val dehydrogenases family.</text>
</comment>
<dbReference type="SMART" id="SM00839">
    <property type="entry name" value="ELFV_dehydrog"/>
    <property type="match status" value="1"/>
</dbReference>
<dbReference type="InterPro" id="IPR036291">
    <property type="entry name" value="NAD(P)-bd_dom_sf"/>
</dbReference>
<evidence type="ECO:0000256" key="3">
    <source>
        <dbReference type="ARBA" id="ARBA00023027"/>
    </source>
</evidence>
<dbReference type="Proteomes" id="UP001067235">
    <property type="component" value="Unassembled WGS sequence"/>
</dbReference>
<keyword evidence="2 4" id="KW-0560">Oxidoreductase</keyword>
<dbReference type="InterPro" id="IPR046346">
    <property type="entry name" value="Aminoacid_DH-like_N_sf"/>
</dbReference>
<dbReference type="InterPro" id="IPR006096">
    <property type="entry name" value="Glu/Leu/Phe/Val/Trp_DH_C"/>
</dbReference>
<proteinExistence type="inferred from homology"/>
<dbReference type="InterPro" id="IPR033524">
    <property type="entry name" value="Glu/Leu/Phe/Val_DH_AS"/>
</dbReference>
<reference evidence="6" key="1">
    <citation type="submission" date="2022-12" db="EMBL/GenBank/DDBJ databases">
        <authorList>
            <person name="Krivoruchko A.V."/>
            <person name="Elkin A."/>
        </authorList>
    </citation>
    <scope>NUCLEOTIDE SEQUENCE</scope>
    <source>
        <strain evidence="6">IEGM 1388</strain>
    </source>
</reference>
<keyword evidence="7" id="KW-1185">Reference proteome</keyword>
<dbReference type="Pfam" id="PF02812">
    <property type="entry name" value="ELFV_dehydrog_N"/>
    <property type="match status" value="1"/>
</dbReference>
<dbReference type="InterPro" id="IPR006095">
    <property type="entry name" value="Glu/Leu/Phe/Val/Trp_DH"/>
</dbReference>
<dbReference type="PIRSF" id="PIRSF000188">
    <property type="entry name" value="Phe_leu_dh"/>
    <property type="match status" value="1"/>
</dbReference>
<evidence type="ECO:0000313" key="6">
    <source>
        <dbReference type="EMBL" id="MCZ4551480.1"/>
    </source>
</evidence>
<dbReference type="PANTHER" id="PTHR42722">
    <property type="entry name" value="LEUCINE DEHYDROGENASE"/>
    <property type="match status" value="1"/>
</dbReference>
<sequence length="364" mass="38020">MTLDSRTAIIDTSEGVFDRADFADDSPHEQVVFCQDHATGLKAIIAIHSTTLGPALGGTRFYPYRDEHAAVTDVLRLSRGMTYKAAAAGLHLGGGKAVLIGDPAQIKTPALLEAYGRFVETLNGRYITAGDVGTTSEDMDIIGRSTNHVVARTPAAGGSGDSAPLTAQGVFSSIHAAAESVWGSDDLTGRRVGVEGTGKVGYNLIALLTEAGAVVTASDVNATAAERARAAFPTVVIADSVIDHDIDIYAPCAMGATLTDLTARTLTAAVVCGAANNQLAQPKVEEVLRDRGIIWVPDFVSNSGGLIQVAGEIDNTPHHEVVTQVKHIGATVSHILTRQHQQGILAGQAATDIVRERLFAGDSH</sequence>
<organism evidence="6 7">
    <name type="scientific">Gordonia rubripertincta</name>
    <name type="common">Rhodococcus corallinus</name>
    <dbReference type="NCBI Taxonomy" id="36822"/>
    <lineage>
        <taxon>Bacteria</taxon>
        <taxon>Bacillati</taxon>
        <taxon>Actinomycetota</taxon>
        <taxon>Actinomycetes</taxon>
        <taxon>Mycobacteriales</taxon>
        <taxon>Gordoniaceae</taxon>
        <taxon>Gordonia</taxon>
    </lineage>
</organism>
<dbReference type="RefSeq" id="WP_301572325.1">
    <property type="nucleotide sequence ID" value="NZ_JAPWIE010000004.1"/>
</dbReference>
<evidence type="ECO:0000313" key="7">
    <source>
        <dbReference type="Proteomes" id="UP001067235"/>
    </source>
</evidence>
<dbReference type="Pfam" id="PF00208">
    <property type="entry name" value="ELFV_dehydrog"/>
    <property type="match status" value="2"/>
</dbReference>
<dbReference type="PANTHER" id="PTHR42722:SF1">
    <property type="entry name" value="VALINE DEHYDROGENASE"/>
    <property type="match status" value="1"/>
</dbReference>
<dbReference type="InterPro" id="IPR016211">
    <property type="entry name" value="Glu/Phe/Leu/Val/Trp_DH_bac/arc"/>
</dbReference>
<evidence type="ECO:0000256" key="4">
    <source>
        <dbReference type="RuleBase" id="RU004417"/>
    </source>
</evidence>
<comment type="caution">
    <text evidence="6">The sequence shown here is derived from an EMBL/GenBank/DDBJ whole genome shotgun (WGS) entry which is preliminary data.</text>
</comment>
<dbReference type="EMBL" id="JAPWIE010000004">
    <property type="protein sequence ID" value="MCZ4551480.1"/>
    <property type="molecule type" value="Genomic_DNA"/>
</dbReference>
<evidence type="ECO:0000256" key="2">
    <source>
        <dbReference type="ARBA" id="ARBA00023002"/>
    </source>
</evidence>
<evidence type="ECO:0000259" key="5">
    <source>
        <dbReference type="SMART" id="SM00839"/>
    </source>
</evidence>
<evidence type="ECO:0000256" key="1">
    <source>
        <dbReference type="ARBA" id="ARBA00006382"/>
    </source>
</evidence>
<gene>
    <name evidence="6" type="ORF">O4213_15920</name>
</gene>
<dbReference type="Gene3D" id="3.40.50.10860">
    <property type="entry name" value="Leucine Dehydrogenase, chain A, domain 1"/>
    <property type="match status" value="1"/>
</dbReference>
<dbReference type="SUPFAM" id="SSF51735">
    <property type="entry name" value="NAD(P)-binding Rossmann-fold domains"/>
    <property type="match status" value="1"/>
</dbReference>